<accession>A0A6A4QPQ2</accession>
<dbReference type="AlphaFoldDB" id="A0A6A4QPQ2"/>
<keyword evidence="6" id="KW-1185">Reference proteome</keyword>
<dbReference type="OrthoDB" id="753861at2759"/>
<dbReference type="GO" id="GO:0030154">
    <property type="term" value="P:cell differentiation"/>
    <property type="evidence" value="ECO:0007669"/>
    <property type="project" value="UniProtKB-KW"/>
</dbReference>
<keyword evidence="4" id="KW-0379">Hydroxylation</keyword>
<evidence type="ECO:0000256" key="3">
    <source>
        <dbReference type="ARBA" id="ARBA00022782"/>
    </source>
</evidence>
<evidence type="ECO:0000313" key="5">
    <source>
        <dbReference type="EMBL" id="KAE9615487.1"/>
    </source>
</evidence>
<proteinExistence type="inferred from homology"/>
<evidence type="ECO:0000256" key="1">
    <source>
        <dbReference type="ARBA" id="ARBA00005416"/>
    </source>
</evidence>
<gene>
    <name evidence="5" type="ORF">Lalb_Chr04g0255771</name>
</gene>
<evidence type="ECO:0000313" key="6">
    <source>
        <dbReference type="Proteomes" id="UP000447434"/>
    </source>
</evidence>
<dbReference type="InterPro" id="IPR039618">
    <property type="entry name" value="CLE9-13"/>
</dbReference>
<evidence type="ECO:0000256" key="2">
    <source>
        <dbReference type="ARBA" id="ARBA00022473"/>
    </source>
</evidence>
<keyword evidence="2" id="KW-0217">Developmental protein</keyword>
<sequence length="107" mass="12032">MKISFSSTTLIIFILFLFFFFSATNSVAPSNALSLINPSITSNNHNHKHLGYCDSFSRKNPRSLCIELQNMHQRMQTPVPPSNESGIDPRYGEEKRVVPSGPNPLHN</sequence>
<name>A0A6A4QPQ2_LUPAL</name>
<dbReference type="EMBL" id="WOCE01000004">
    <property type="protein sequence ID" value="KAE9615487.1"/>
    <property type="molecule type" value="Genomic_DNA"/>
</dbReference>
<dbReference type="PANTHER" id="PTHR34359:SF5">
    <property type="entry name" value="CLAVATA3_ESR (CLE)-RELATED PROTEIN 9"/>
    <property type="match status" value="1"/>
</dbReference>
<keyword evidence="3" id="KW-0221">Differentiation</keyword>
<comment type="similarity">
    <text evidence="1">Belongs to the CLV3/ESR signal peptide family.</text>
</comment>
<organism evidence="5 6">
    <name type="scientific">Lupinus albus</name>
    <name type="common">White lupine</name>
    <name type="synonym">Lupinus termis</name>
    <dbReference type="NCBI Taxonomy" id="3870"/>
    <lineage>
        <taxon>Eukaryota</taxon>
        <taxon>Viridiplantae</taxon>
        <taxon>Streptophyta</taxon>
        <taxon>Embryophyta</taxon>
        <taxon>Tracheophyta</taxon>
        <taxon>Spermatophyta</taxon>
        <taxon>Magnoliopsida</taxon>
        <taxon>eudicotyledons</taxon>
        <taxon>Gunneridae</taxon>
        <taxon>Pentapetalae</taxon>
        <taxon>rosids</taxon>
        <taxon>fabids</taxon>
        <taxon>Fabales</taxon>
        <taxon>Fabaceae</taxon>
        <taxon>Papilionoideae</taxon>
        <taxon>50 kb inversion clade</taxon>
        <taxon>genistoids sensu lato</taxon>
        <taxon>core genistoids</taxon>
        <taxon>Genisteae</taxon>
        <taxon>Lupinus</taxon>
    </lineage>
</organism>
<evidence type="ECO:0000256" key="4">
    <source>
        <dbReference type="ARBA" id="ARBA00023278"/>
    </source>
</evidence>
<protein>
    <submittedName>
        <fullName evidence="5">Uncharacterized protein</fullName>
    </submittedName>
</protein>
<reference evidence="6" key="1">
    <citation type="journal article" date="2020" name="Nat. Commun.">
        <title>Genome sequence of the cluster root forming white lupin.</title>
        <authorList>
            <person name="Hufnagel B."/>
            <person name="Marques A."/>
            <person name="Soriano A."/>
            <person name="Marques L."/>
            <person name="Divol F."/>
            <person name="Doumas P."/>
            <person name="Sallet E."/>
            <person name="Mancinotti D."/>
            <person name="Carrere S."/>
            <person name="Marande W."/>
            <person name="Arribat S."/>
            <person name="Keller J."/>
            <person name="Huneau C."/>
            <person name="Blein T."/>
            <person name="Aime D."/>
            <person name="Laguerre M."/>
            <person name="Taylor J."/>
            <person name="Schubert V."/>
            <person name="Nelson M."/>
            <person name="Geu-Flores F."/>
            <person name="Crespi M."/>
            <person name="Gallardo-Guerrero K."/>
            <person name="Delaux P.-M."/>
            <person name="Salse J."/>
            <person name="Berges H."/>
            <person name="Guyot R."/>
            <person name="Gouzy J."/>
            <person name="Peret B."/>
        </authorList>
    </citation>
    <scope>NUCLEOTIDE SEQUENCE [LARGE SCALE GENOMIC DNA]</scope>
    <source>
        <strain evidence="6">cv. Amiga</strain>
    </source>
</reference>
<dbReference type="PANTHER" id="PTHR34359">
    <property type="entry name" value="CLAVATA3/ESR (CLE)-RELATED PROTEIN 10"/>
    <property type="match status" value="1"/>
</dbReference>
<comment type="caution">
    <text evidence="5">The sequence shown here is derived from an EMBL/GenBank/DDBJ whole genome shotgun (WGS) entry which is preliminary data.</text>
</comment>
<dbReference type="Proteomes" id="UP000447434">
    <property type="component" value="Chromosome 4"/>
</dbReference>